<name>K0R5X9_THAOC</name>
<feature type="region of interest" description="Disordered" evidence="1">
    <location>
        <begin position="90"/>
        <end position="118"/>
    </location>
</feature>
<evidence type="ECO:0000256" key="1">
    <source>
        <dbReference type="SAM" id="MobiDB-lite"/>
    </source>
</evidence>
<dbReference type="AlphaFoldDB" id="K0R5X9"/>
<proteinExistence type="predicted"/>
<protein>
    <submittedName>
        <fullName evidence="2">Uncharacterized protein</fullName>
    </submittedName>
</protein>
<comment type="caution">
    <text evidence="2">The sequence shown here is derived from an EMBL/GenBank/DDBJ whole genome shotgun (WGS) entry which is preliminary data.</text>
</comment>
<evidence type="ECO:0000313" key="2">
    <source>
        <dbReference type="EMBL" id="EJK47304.1"/>
    </source>
</evidence>
<evidence type="ECO:0000313" key="3">
    <source>
        <dbReference type="Proteomes" id="UP000266841"/>
    </source>
</evidence>
<accession>K0R5X9</accession>
<dbReference type="EMBL" id="AGNL01047116">
    <property type="protein sequence ID" value="EJK47304.1"/>
    <property type="molecule type" value="Genomic_DNA"/>
</dbReference>
<gene>
    <name evidence="2" type="ORF">THAOC_33987</name>
</gene>
<reference evidence="2 3" key="1">
    <citation type="journal article" date="2012" name="Genome Biol.">
        <title>Genome and low-iron response of an oceanic diatom adapted to chronic iron limitation.</title>
        <authorList>
            <person name="Lommer M."/>
            <person name="Specht M."/>
            <person name="Roy A.S."/>
            <person name="Kraemer L."/>
            <person name="Andreson R."/>
            <person name="Gutowska M.A."/>
            <person name="Wolf J."/>
            <person name="Bergner S.V."/>
            <person name="Schilhabel M.B."/>
            <person name="Klostermeier U.C."/>
            <person name="Beiko R.G."/>
            <person name="Rosenstiel P."/>
            <person name="Hippler M."/>
            <person name="Laroche J."/>
        </authorList>
    </citation>
    <scope>NUCLEOTIDE SEQUENCE [LARGE SCALE GENOMIC DNA]</scope>
    <source>
        <strain evidence="2 3">CCMP1005</strain>
    </source>
</reference>
<sequence length="277" mass="29851">MSTSLSPAALLAVTSTESATPFQFWAQSGAAPRISSADAEGLVAAFFISPGDDGACNPYSSGPLVEPQEGAAVHKAPAYLLGPSALGARPAPTPTACPTVEPPSSAAMPDPRRPPRRGELIDVRGSVAVWREEGTTKRAPGLTARVLRTKMCLPLLDLPSLASDNPPRASYSLTFPIRRTNSGNLAPWLDRAPKPSLPSHELLISRRRCGSIARRGWDYDWSPSLLEGVNRRFPGILSERDATKLAALSSRQFHAVRLQRLRRGRVPANLRGRAWPR</sequence>
<organism evidence="2 3">
    <name type="scientific">Thalassiosira oceanica</name>
    <name type="common">Marine diatom</name>
    <dbReference type="NCBI Taxonomy" id="159749"/>
    <lineage>
        <taxon>Eukaryota</taxon>
        <taxon>Sar</taxon>
        <taxon>Stramenopiles</taxon>
        <taxon>Ochrophyta</taxon>
        <taxon>Bacillariophyta</taxon>
        <taxon>Coscinodiscophyceae</taxon>
        <taxon>Thalassiosirophycidae</taxon>
        <taxon>Thalassiosirales</taxon>
        <taxon>Thalassiosiraceae</taxon>
        <taxon>Thalassiosira</taxon>
    </lineage>
</organism>
<dbReference type="Proteomes" id="UP000266841">
    <property type="component" value="Unassembled WGS sequence"/>
</dbReference>
<feature type="compositionally biased region" description="Low complexity" evidence="1">
    <location>
        <begin position="90"/>
        <end position="109"/>
    </location>
</feature>
<keyword evidence="3" id="KW-1185">Reference proteome</keyword>